<keyword evidence="1" id="KW-1133">Transmembrane helix</keyword>
<evidence type="ECO:0000313" key="3">
    <source>
        <dbReference type="Proteomes" id="UP000294321"/>
    </source>
</evidence>
<keyword evidence="1" id="KW-0472">Membrane</keyword>
<feature type="transmembrane region" description="Helical" evidence="1">
    <location>
        <begin position="12"/>
        <end position="35"/>
    </location>
</feature>
<sequence length="68" mass="7585">MSHLPTWKRNLYVLLPGTFITSVAFGEFFPFMSLYVNQLGSYTKGQLSILSGIVYSITSLVVMLTASF</sequence>
<dbReference type="RefSeq" id="WP_133442126.1">
    <property type="nucleotide sequence ID" value="NZ_CP034726.1"/>
</dbReference>
<evidence type="ECO:0000313" key="2">
    <source>
        <dbReference type="EMBL" id="QBP18567.1"/>
    </source>
</evidence>
<gene>
    <name evidence="2" type="ORF">ELX58_05360</name>
</gene>
<keyword evidence="3" id="KW-1185">Reference proteome</keyword>
<proteinExistence type="predicted"/>
<dbReference type="KEGG" id="lji:ELX58_05360"/>
<organism evidence="2 3">
    <name type="scientific">Acetilactobacillus jinshanensis</name>
    <dbReference type="NCBI Taxonomy" id="1720083"/>
    <lineage>
        <taxon>Bacteria</taxon>
        <taxon>Bacillati</taxon>
        <taxon>Bacillota</taxon>
        <taxon>Bacilli</taxon>
        <taxon>Lactobacillales</taxon>
        <taxon>Lactobacillaceae</taxon>
        <taxon>Acetilactobacillus</taxon>
    </lineage>
</organism>
<dbReference type="AlphaFoldDB" id="A0A4P6ZLX0"/>
<evidence type="ECO:0000256" key="1">
    <source>
        <dbReference type="SAM" id="Phobius"/>
    </source>
</evidence>
<dbReference type="EMBL" id="CP034726">
    <property type="protein sequence ID" value="QBP18567.1"/>
    <property type="molecule type" value="Genomic_DNA"/>
</dbReference>
<feature type="transmembrane region" description="Helical" evidence="1">
    <location>
        <begin position="47"/>
        <end position="66"/>
    </location>
</feature>
<name>A0A4P6ZLX0_9LACO</name>
<evidence type="ECO:0008006" key="4">
    <source>
        <dbReference type="Google" id="ProtNLM"/>
    </source>
</evidence>
<keyword evidence="1" id="KW-0812">Transmembrane</keyword>
<dbReference type="OrthoDB" id="65739at2"/>
<reference evidence="3" key="1">
    <citation type="submission" date="2018-12" db="EMBL/GenBank/DDBJ databases">
        <title>A new species of lactobacillus.</title>
        <authorList>
            <person name="Jian Y."/>
            <person name="Xin L."/>
            <person name="Hong Z.J."/>
            <person name="Ming L.Z."/>
            <person name="Hong X.Z."/>
        </authorList>
    </citation>
    <scope>NUCLEOTIDE SEQUENCE [LARGE SCALE GENOMIC DNA]</scope>
    <source>
        <strain evidence="3">HSLZ-75</strain>
    </source>
</reference>
<accession>A0A4P6ZLX0</accession>
<dbReference type="Proteomes" id="UP000294321">
    <property type="component" value="Chromosome"/>
</dbReference>
<protein>
    <recommendedName>
        <fullName evidence="4">MFS transporter</fullName>
    </recommendedName>
</protein>